<proteinExistence type="predicted"/>
<gene>
    <name evidence="1" type="ORF">J1N35_011912</name>
</gene>
<reference evidence="1 2" key="1">
    <citation type="journal article" date="2021" name="Plant Biotechnol. J.">
        <title>Multi-omics assisted identification of the key and species-specific regulatory components of drought-tolerant mechanisms in Gossypium stocksii.</title>
        <authorList>
            <person name="Yu D."/>
            <person name="Ke L."/>
            <person name="Zhang D."/>
            <person name="Wu Y."/>
            <person name="Sun Y."/>
            <person name="Mei J."/>
            <person name="Sun J."/>
            <person name="Sun Y."/>
        </authorList>
    </citation>
    <scope>NUCLEOTIDE SEQUENCE [LARGE SCALE GENOMIC DNA]</scope>
    <source>
        <strain evidence="2">cv. E1</strain>
        <tissue evidence="1">Leaf</tissue>
    </source>
</reference>
<comment type="caution">
    <text evidence="1">The sequence shown here is derived from an EMBL/GenBank/DDBJ whole genome shotgun (WGS) entry which is preliminary data.</text>
</comment>
<name>A0A9D3W2W4_9ROSI</name>
<organism evidence="1 2">
    <name type="scientific">Gossypium stocksii</name>
    <dbReference type="NCBI Taxonomy" id="47602"/>
    <lineage>
        <taxon>Eukaryota</taxon>
        <taxon>Viridiplantae</taxon>
        <taxon>Streptophyta</taxon>
        <taxon>Embryophyta</taxon>
        <taxon>Tracheophyta</taxon>
        <taxon>Spermatophyta</taxon>
        <taxon>Magnoliopsida</taxon>
        <taxon>eudicotyledons</taxon>
        <taxon>Gunneridae</taxon>
        <taxon>Pentapetalae</taxon>
        <taxon>rosids</taxon>
        <taxon>malvids</taxon>
        <taxon>Malvales</taxon>
        <taxon>Malvaceae</taxon>
        <taxon>Malvoideae</taxon>
        <taxon>Gossypium</taxon>
    </lineage>
</organism>
<keyword evidence="2" id="KW-1185">Reference proteome</keyword>
<dbReference type="EMBL" id="JAIQCV010000004">
    <property type="protein sequence ID" value="KAH1108144.1"/>
    <property type="molecule type" value="Genomic_DNA"/>
</dbReference>
<evidence type="ECO:0000313" key="1">
    <source>
        <dbReference type="EMBL" id="KAH1108144.1"/>
    </source>
</evidence>
<protein>
    <submittedName>
        <fullName evidence="1">Uncharacterized protein</fullName>
    </submittedName>
</protein>
<accession>A0A9D3W2W4</accession>
<dbReference type="AlphaFoldDB" id="A0A9D3W2W4"/>
<evidence type="ECO:0000313" key="2">
    <source>
        <dbReference type="Proteomes" id="UP000828251"/>
    </source>
</evidence>
<dbReference type="OrthoDB" id="10459239at2759"/>
<dbReference type="Proteomes" id="UP000828251">
    <property type="component" value="Unassembled WGS sequence"/>
</dbReference>
<sequence length="109" mass="12628">MALMWNFFPPRLYTYVDAYVIGGCGFFKWYDDKLCNKANEVILELRDSERKLAKENTKLRKQIIKCRSVEMFESGSRSSNVKMSESGSVQNMGKDNQTKEALVALREPF</sequence>